<evidence type="ECO:0000313" key="2">
    <source>
        <dbReference type="Proteomes" id="UP000266340"/>
    </source>
</evidence>
<sequence length="87" mass="9736">MSRMIEMERKVTKFGNSLGITMTEALKKIGLELGDTVIVDVRDDNSEIIIKKANKVTLPAGIGTDFMDTLSQVMEQYDETIKGLKDR</sequence>
<proteinExistence type="predicted"/>
<dbReference type="EMBL" id="QXJM01000063">
    <property type="protein sequence ID" value="RIE00207.1"/>
    <property type="molecule type" value="Genomic_DNA"/>
</dbReference>
<evidence type="ECO:0000313" key="1">
    <source>
        <dbReference type="EMBL" id="RIE00207.1"/>
    </source>
</evidence>
<dbReference type="SUPFAM" id="SSF89447">
    <property type="entry name" value="AbrB/MazE/MraZ-like"/>
    <property type="match status" value="1"/>
</dbReference>
<gene>
    <name evidence="1" type="ORF">D3H35_29670</name>
</gene>
<dbReference type="Gene3D" id="2.10.260.10">
    <property type="match status" value="1"/>
</dbReference>
<protein>
    <submittedName>
        <fullName evidence="1">AbrB family transcriptional regulator</fullName>
    </submittedName>
</protein>
<dbReference type="InterPro" id="IPR037914">
    <property type="entry name" value="SpoVT-AbrB_sf"/>
</dbReference>
<accession>A0A398CK01</accession>
<comment type="caution">
    <text evidence="1">The sequence shown here is derived from an EMBL/GenBank/DDBJ whole genome shotgun (WGS) entry which is preliminary data.</text>
</comment>
<dbReference type="RefSeq" id="WP_119152661.1">
    <property type="nucleotide sequence ID" value="NZ_JBHSOV010000008.1"/>
</dbReference>
<dbReference type="OrthoDB" id="582905at2"/>
<reference evidence="1 2" key="1">
    <citation type="submission" date="2018-09" db="EMBL/GenBank/DDBJ databases">
        <title>Cohnella cavernae sp. nov., isolated from a karst cave.</title>
        <authorList>
            <person name="Zhu H."/>
        </authorList>
    </citation>
    <scope>NUCLEOTIDE SEQUENCE [LARGE SCALE GENOMIC DNA]</scope>
    <source>
        <strain evidence="1 2">K2E09-144</strain>
    </source>
</reference>
<organism evidence="1 2">
    <name type="scientific">Cohnella faecalis</name>
    <dbReference type="NCBI Taxonomy" id="2315694"/>
    <lineage>
        <taxon>Bacteria</taxon>
        <taxon>Bacillati</taxon>
        <taxon>Bacillota</taxon>
        <taxon>Bacilli</taxon>
        <taxon>Bacillales</taxon>
        <taxon>Paenibacillaceae</taxon>
        <taxon>Cohnella</taxon>
    </lineage>
</organism>
<keyword evidence="2" id="KW-1185">Reference proteome</keyword>
<dbReference type="AlphaFoldDB" id="A0A398CK01"/>
<dbReference type="Proteomes" id="UP000266340">
    <property type="component" value="Unassembled WGS sequence"/>
</dbReference>
<name>A0A398CK01_9BACL</name>